<protein>
    <recommendedName>
        <fullName evidence="3">Apple domain-containing protein</fullName>
    </recommendedName>
</protein>
<comment type="caution">
    <text evidence="4">The sequence shown here is derived from an EMBL/GenBank/DDBJ whole genome shotgun (WGS) entry which is preliminary data.</text>
</comment>
<feature type="signal peptide" evidence="2">
    <location>
        <begin position="1"/>
        <end position="21"/>
    </location>
</feature>
<dbReference type="AlphaFoldDB" id="A0AAD9IRI4"/>
<evidence type="ECO:0000313" key="4">
    <source>
        <dbReference type="EMBL" id="KAK2139529.1"/>
    </source>
</evidence>
<feature type="domain" description="Apple" evidence="3">
    <location>
        <begin position="174"/>
        <end position="248"/>
    </location>
</feature>
<dbReference type="Proteomes" id="UP001208570">
    <property type="component" value="Unassembled WGS sequence"/>
</dbReference>
<gene>
    <name evidence="4" type="ORF">LSH36_1733g00003</name>
</gene>
<name>A0AAD9IRI4_9ANNE</name>
<dbReference type="EMBL" id="JAODUP010001734">
    <property type="protein sequence ID" value="KAK2139529.1"/>
    <property type="molecule type" value="Genomic_DNA"/>
</dbReference>
<feature type="chain" id="PRO_5042037617" description="Apple domain-containing protein" evidence="2">
    <location>
        <begin position="22"/>
        <end position="255"/>
    </location>
</feature>
<evidence type="ECO:0000256" key="2">
    <source>
        <dbReference type="SAM" id="SignalP"/>
    </source>
</evidence>
<proteinExistence type="predicted"/>
<keyword evidence="5" id="KW-1185">Reference proteome</keyword>
<organism evidence="4 5">
    <name type="scientific">Paralvinella palmiformis</name>
    <dbReference type="NCBI Taxonomy" id="53620"/>
    <lineage>
        <taxon>Eukaryota</taxon>
        <taxon>Metazoa</taxon>
        <taxon>Spiralia</taxon>
        <taxon>Lophotrochozoa</taxon>
        <taxon>Annelida</taxon>
        <taxon>Polychaeta</taxon>
        <taxon>Sedentaria</taxon>
        <taxon>Canalipalpata</taxon>
        <taxon>Terebellida</taxon>
        <taxon>Terebelliformia</taxon>
        <taxon>Alvinellidae</taxon>
        <taxon>Paralvinella</taxon>
    </lineage>
</organism>
<feature type="region of interest" description="Disordered" evidence="1">
    <location>
        <begin position="227"/>
        <end position="255"/>
    </location>
</feature>
<evidence type="ECO:0000259" key="3">
    <source>
        <dbReference type="PROSITE" id="PS50948"/>
    </source>
</evidence>
<accession>A0AAD9IRI4</accession>
<evidence type="ECO:0000313" key="5">
    <source>
        <dbReference type="Proteomes" id="UP001208570"/>
    </source>
</evidence>
<keyword evidence="2" id="KW-0732">Signal</keyword>
<dbReference type="Pfam" id="PF00024">
    <property type="entry name" value="PAN_1"/>
    <property type="match status" value="1"/>
</dbReference>
<reference evidence="4" key="1">
    <citation type="journal article" date="2023" name="Mol. Biol. Evol.">
        <title>Third-Generation Sequencing Reveals the Adaptive Role of the Epigenome in Three Deep-Sea Polychaetes.</title>
        <authorList>
            <person name="Perez M."/>
            <person name="Aroh O."/>
            <person name="Sun Y."/>
            <person name="Lan Y."/>
            <person name="Juniper S.K."/>
            <person name="Young C.R."/>
            <person name="Angers B."/>
            <person name="Qian P.Y."/>
        </authorList>
    </citation>
    <scope>NUCLEOTIDE SEQUENCE</scope>
    <source>
        <strain evidence="4">P08H-3</strain>
    </source>
</reference>
<sequence>MKILVIAVILIVVTTIRNVEGHCTDASWMKLSRTSLLATVPTVGHSNVSVETYCKPKCAVEPDCITFDAYSLGGYISCSFSSYYGPLEYVASGDHWERRRWCTSLTGKNCSFLYIGEYRMPVSTSFTTVSAGNGKACLEKCADSNTCKVASYSDTGNMHWEYRRSCVTTTGTACSFLYIGQFAMTVPSTFTSVSATDGEDCLKKCIESKTCEVVAYLNNNCQHSPDETKAMSGRTKQTGWSQYKRDKCTRPISGP</sequence>
<dbReference type="InterPro" id="IPR003609">
    <property type="entry name" value="Pan_app"/>
</dbReference>
<evidence type="ECO:0000256" key="1">
    <source>
        <dbReference type="SAM" id="MobiDB-lite"/>
    </source>
</evidence>
<dbReference type="PROSITE" id="PS50948">
    <property type="entry name" value="PAN"/>
    <property type="match status" value="1"/>
</dbReference>